<feature type="region of interest" description="Disordered" evidence="1">
    <location>
        <begin position="135"/>
        <end position="192"/>
    </location>
</feature>
<accession>A0A0C1N0V4</accession>
<keyword evidence="2" id="KW-1133">Transmembrane helix</keyword>
<evidence type="ECO:0000256" key="2">
    <source>
        <dbReference type="SAM" id="Phobius"/>
    </source>
</evidence>
<name>A0A0C1N0V4_9RICK</name>
<comment type="caution">
    <text evidence="3">The sequence shown here is derived from an EMBL/GenBank/DDBJ whole genome shotgun (WGS) entry which is preliminary data.</text>
</comment>
<feature type="compositionally biased region" description="Polar residues" evidence="1">
    <location>
        <begin position="174"/>
        <end position="185"/>
    </location>
</feature>
<dbReference type="Proteomes" id="UP000031258">
    <property type="component" value="Unassembled WGS sequence"/>
</dbReference>
<dbReference type="EMBL" id="JSWE01000058">
    <property type="protein sequence ID" value="KIE05946.1"/>
    <property type="molecule type" value="Genomic_DNA"/>
</dbReference>
<sequence length="205" mass="23718">MKSNYRELKRTRLKDIKPEDNKSKLSLNLFFKIKPRYAFLLISILVFTVIYFYSYKYTVKPVDLENLPLIKRDPSYLRIIPEDRGGIIFSNQDKEIYNSITPQNSTLETKAATRANQAEQIHSDKMSDLITKIQNAKDSTEETTQKPQEIIAKPEKLEEKSTQAITKPKEPKNNSKQTLERNASIKSDKKSLSSVFDVIEVDNNK</sequence>
<evidence type="ECO:0000313" key="4">
    <source>
        <dbReference type="Proteomes" id="UP000031258"/>
    </source>
</evidence>
<reference evidence="3 4" key="1">
    <citation type="submission" date="2014-11" db="EMBL/GenBank/DDBJ databases">
        <title>A Rickettsiales Symbiont of Amoebae With Ancient Features.</title>
        <authorList>
            <person name="Schulz F."/>
            <person name="Martijn J."/>
            <person name="Wascher F."/>
            <person name="Kostanjsek R."/>
            <person name="Ettema T.J."/>
            <person name="Horn M."/>
        </authorList>
    </citation>
    <scope>NUCLEOTIDE SEQUENCE [LARGE SCALE GENOMIC DNA]</scope>
    <source>
        <strain evidence="3 4">UWC36</strain>
    </source>
</reference>
<dbReference type="RefSeq" id="WP_039455205.1">
    <property type="nucleotide sequence ID" value="NZ_JSWE01000058.1"/>
</dbReference>
<dbReference type="STRING" id="86105.NF27_CG01260"/>
<organism evidence="3 4">
    <name type="scientific">Candidatus Jidaibacter acanthamoebae</name>
    <dbReference type="NCBI Taxonomy" id="86105"/>
    <lineage>
        <taxon>Bacteria</taxon>
        <taxon>Pseudomonadati</taxon>
        <taxon>Pseudomonadota</taxon>
        <taxon>Alphaproteobacteria</taxon>
        <taxon>Rickettsiales</taxon>
        <taxon>Candidatus Midichloriaceae</taxon>
        <taxon>Candidatus Jidaibacter</taxon>
    </lineage>
</organism>
<evidence type="ECO:0000256" key="1">
    <source>
        <dbReference type="SAM" id="MobiDB-lite"/>
    </source>
</evidence>
<feature type="compositionally biased region" description="Basic and acidic residues" evidence="1">
    <location>
        <begin position="152"/>
        <end position="173"/>
    </location>
</feature>
<keyword evidence="2" id="KW-0812">Transmembrane</keyword>
<gene>
    <name evidence="3" type="ORF">NF27_CG01260</name>
</gene>
<feature type="transmembrane region" description="Helical" evidence="2">
    <location>
        <begin position="37"/>
        <end position="55"/>
    </location>
</feature>
<proteinExistence type="predicted"/>
<dbReference type="AlphaFoldDB" id="A0A0C1N0V4"/>
<keyword evidence="4" id="KW-1185">Reference proteome</keyword>
<dbReference type="OrthoDB" id="9822303at2"/>
<keyword evidence="2" id="KW-0472">Membrane</keyword>
<evidence type="ECO:0000313" key="3">
    <source>
        <dbReference type="EMBL" id="KIE05946.1"/>
    </source>
</evidence>
<protein>
    <submittedName>
        <fullName evidence="3">Uncharacterized protein</fullName>
    </submittedName>
</protein>